<evidence type="ECO:0000313" key="1">
    <source>
        <dbReference type="EMBL" id="CAD9085094.1"/>
    </source>
</evidence>
<protein>
    <submittedName>
        <fullName evidence="1">Uncharacterized protein</fullName>
    </submittedName>
</protein>
<accession>A0A7S1KT97</accession>
<proteinExistence type="predicted"/>
<organism evidence="1">
    <name type="scientific">Percolomonas cosmopolitus</name>
    <dbReference type="NCBI Taxonomy" id="63605"/>
    <lineage>
        <taxon>Eukaryota</taxon>
        <taxon>Discoba</taxon>
        <taxon>Heterolobosea</taxon>
        <taxon>Tetramitia</taxon>
        <taxon>Eutetramitia</taxon>
        <taxon>Percolomonadidae</taxon>
        <taxon>Percolomonas</taxon>
    </lineage>
</organism>
<gene>
    <name evidence="1" type="ORF">PCOS0759_LOCUS8348</name>
</gene>
<name>A0A7S1KT97_9EUKA</name>
<dbReference type="EMBL" id="HBGD01010171">
    <property type="protein sequence ID" value="CAD9085094.1"/>
    <property type="molecule type" value="Transcribed_RNA"/>
</dbReference>
<dbReference type="AlphaFoldDB" id="A0A7S1KT97"/>
<reference evidence="1" key="1">
    <citation type="submission" date="2021-01" db="EMBL/GenBank/DDBJ databases">
        <authorList>
            <person name="Corre E."/>
            <person name="Pelletier E."/>
            <person name="Niang G."/>
            <person name="Scheremetjew M."/>
            <person name="Finn R."/>
            <person name="Kale V."/>
            <person name="Holt S."/>
            <person name="Cochrane G."/>
            <person name="Meng A."/>
            <person name="Brown T."/>
            <person name="Cohen L."/>
        </authorList>
    </citation>
    <scope>NUCLEOTIDE SEQUENCE</scope>
    <source>
        <strain evidence="1">WS</strain>
    </source>
</reference>
<sequence length="220" mass="26057">MTTTLSGHTTTHEDSSSLVYRHHIQKTLIASLPKNSLLRSSLSFFHDNLQYFSTHPFEFSRLVAQLENESERERMRELVWIYWSRDVLVRRPQGHHHLLTDTSSKSLHEALAQSAPHALVHKKHMEYLNSQLVKGDQSTIHSSPLQHPHDEQQVRIQLFNEAFQLLKSHHKKLSVNSHQLFYNMILQLNWRESVLLERMWEEWLKERSQHDAAHDHESKE</sequence>